<dbReference type="EMBL" id="AFHV02002187">
    <property type="protein sequence ID" value="PUA87084.1"/>
    <property type="molecule type" value="Genomic_DNA"/>
</dbReference>
<sequence length="94" mass="10462">MLSKCPVLVEDELLPPLPTMVRSALSMAEMANGIKRPHSRITFKRLTSFTSMRKDDMIKDFGCCLTSNFNYVLAPKVDGRIVDVAAADQKEQTA</sequence>
<proteinExistence type="predicted"/>
<dbReference type="AlphaFoldDB" id="A0A2T6IP19"/>
<comment type="caution">
    <text evidence="1">The sequence shown here is derived from an EMBL/GenBank/DDBJ whole genome shotgun (WGS) entry which is preliminary data.</text>
</comment>
<evidence type="ECO:0000313" key="1">
    <source>
        <dbReference type="EMBL" id="PUA87084.1"/>
    </source>
</evidence>
<accession>A0A2T6IP19</accession>
<organism evidence="1 2">
    <name type="scientific">Toxoplasma gondii TgCATBr9</name>
    <dbReference type="NCBI Taxonomy" id="943120"/>
    <lineage>
        <taxon>Eukaryota</taxon>
        <taxon>Sar</taxon>
        <taxon>Alveolata</taxon>
        <taxon>Apicomplexa</taxon>
        <taxon>Conoidasida</taxon>
        <taxon>Coccidia</taxon>
        <taxon>Eucoccidiorida</taxon>
        <taxon>Eimeriorina</taxon>
        <taxon>Sarcocystidae</taxon>
        <taxon>Toxoplasma</taxon>
    </lineage>
</organism>
<gene>
    <name evidence="1" type="ORF">TGBR9_239620B</name>
</gene>
<name>A0A2T6IP19_TOXGO</name>
<reference evidence="1 2" key="1">
    <citation type="journal article" date="2016" name="Nat. Commun.">
        <title>Local admixture of amplified and diversified secreted pathogenesis determinants shapes mosaic Toxoplasma gondii genomes.</title>
        <authorList>
            <person name="Lorenzi H."/>
            <person name="Khan A."/>
            <person name="Behnke M.S."/>
            <person name="Namasivayam S."/>
            <person name="Swapna L.S."/>
            <person name="Hadjithomas M."/>
            <person name="Karamycheva S."/>
            <person name="Pinney D."/>
            <person name="Brunk B.P."/>
            <person name="Ajioka J.W."/>
            <person name="Ajzenberg D."/>
            <person name="Boothroyd J.C."/>
            <person name="Boyle J.P."/>
            <person name="Darde M.L."/>
            <person name="Diaz-Miranda M.A."/>
            <person name="Dubey J.P."/>
            <person name="Fritz H.M."/>
            <person name="Gennari S.M."/>
            <person name="Gregory B.D."/>
            <person name="Kim K."/>
            <person name="Saeij J.P."/>
            <person name="Su C."/>
            <person name="White M.W."/>
            <person name="Zhu X.Q."/>
            <person name="Howe D.K."/>
            <person name="Rosenthal B.M."/>
            <person name="Grigg M.E."/>
            <person name="Parkinson J."/>
            <person name="Liu L."/>
            <person name="Kissinger J.C."/>
            <person name="Roos D.S."/>
            <person name="Sibley L.D."/>
        </authorList>
    </citation>
    <scope>NUCLEOTIDE SEQUENCE [LARGE SCALE GENOMIC DNA]</scope>
    <source>
        <strain evidence="1 2">TgCATBr9</strain>
    </source>
</reference>
<protein>
    <submittedName>
        <fullName evidence="1">5'-nucleotidase, C-terminal domain-containing protein</fullName>
    </submittedName>
</protein>
<evidence type="ECO:0000313" key="2">
    <source>
        <dbReference type="Proteomes" id="UP000244488"/>
    </source>
</evidence>
<dbReference type="Proteomes" id="UP000244488">
    <property type="component" value="Unassembled WGS sequence"/>
</dbReference>
<dbReference type="VEuPathDB" id="ToxoDB:TGBR9_239620B"/>